<dbReference type="AlphaFoldDB" id="A0A2N5X8U8"/>
<accession>A0A2N5X8U8</accession>
<protein>
    <recommendedName>
        <fullName evidence="4">DUF4398 domain-containing protein</fullName>
    </recommendedName>
</protein>
<gene>
    <name evidence="2" type="ORF">C0039_02025</name>
</gene>
<evidence type="ECO:0000313" key="2">
    <source>
        <dbReference type="EMBL" id="PLW70926.1"/>
    </source>
</evidence>
<evidence type="ECO:0008006" key="4">
    <source>
        <dbReference type="Google" id="ProtNLM"/>
    </source>
</evidence>
<dbReference type="OrthoDB" id="7061338at2"/>
<feature type="signal peptide" evidence="1">
    <location>
        <begin position="1"/>
        <end position="20"/>
    </location>
</feature>
<organism evidence="2 3">
    <name type="scientific">Pseudohalioglobus lutimaris</name>
    <dbReference type="NCBI Taxonomy" id="1737061"/>
    <lineage>
        <taxon>Bacteria</taxon>
        <taxon>Pseudomonadati</taxon>
        <taxon>Pseudomonadota</taxon>
        <taxon>Gammaproteobacteria</taxon>
        <taxon>Cellvibrionales</taxon>
        <taxon>Halieaceae</taxon>
        <taxon>Pseudohalioglobus</taxon>
    </lineage>
</organism>
<reference evidence="2 3" key="1">
    <citation type="submission" date="2018-01" db="EMBL/GenBank/DDBJ databases">
        <title>The draft genome sequence of Halioglobus lutimaris HF004.</title>
        <authorList>
            <person name="Du Z.-J."/>
            <person name="Shi M.-J."/>
        </authorList>
    </citation>
    <scope>NUCLEOTIDE SEQUENCE [LARGE SCALE GENOMIC DNA]</scope>
    <source>
        <strain evidence="2 3">HF004</strain>
    </source>
</reference>
<sequence>MQFIKYTAIALALGAAPAFAAECTAPASPTLPDGASSSMDDMLSGQQAVKAFQAANLEYMKCLEPSLAEAEAAVKAGDEGAEARYQQAQETYNAAVSAEESVAGQFNTEIREYKAANPK</sequence>
<comment type="caution">
    <text evidence="2">The sequence shown here is derived from an EMBL/GenBank/DDBJ whole genome shotgun (WGS) entry which is preliminary data.</text>
</comment>
<dbReference type="Proteomes" id="UP000235005">
    <property type="component" value="Unassembled WGS sequence"/>
</dbReference>
<keyword evidence="3" id="KW-1185">Reference proteome</keyword>
<proteinExistence type="predicted"/>
<name>A0A2N5X8U8_9GAMM</name>
<keyword evidence="1" id="KW-0732">Signal</keyword>
<evidence type="ECO:0000256" key="1">
    <source>
        <dbReference type="SAM" id="SignalP"/>
    </source>
</evidence>
<feature type="chain" id="PRO_5014891819" description="DUF4398 domain-containing protein" evidence="1">
    <location>
        <begin position="21"/>
        <end position="119"/>
    </location>
</feature>
<dbReference type="RefSeq" id="WP_075999773.1">
    <property type="nucleotide sequence ID" value="NZ_PKUS01000001.1"/>
</dbReference>
<dbReference type="EMBL" id="PKUS01000001">
    <property type="protein sequence ID" value="PLW70926.1"/>
    <property type="molecule type" value="Genomic_DNA"/>
</dbReference>
<evidence type="ECO:0000313" key="3">
    <source>
        <dbReference type="Proteomes" id="UP000235005"/>
    </source>
</evidence>